<keyword evidence="2" id="KW-1133">Transmembrane helix</keyword>
<keyword evidence="2" id="KW-0472">Membrane</keyword>
<evidence type="ECO:0000256" key="2">
    <source>
        <dbReference type="SAM" id="Phobius"/>
    </source>
</evidence>
<accession>A0A9P5STT6</accession>
<evidence type="ECO:0000256" key="1">
    <source>
        <dbReference type="SAM" id="MobiDB-lite"/>
    </source>
</evidence>
<feature type="compositionally biased region" description="Polar residues" evidence="1">
    <location>
        <begin position="1023"/>
        <end position="1035"/>
    </location>
</feature>
<feature type="region of interest" description="Disordered" evidence="1">
    <location>
        <begin position="881"/>
        <end position="1035"/>
    </location>
</feature>
<comment type="caution">
    <text evidence="3">The sequence shown here is derived from an EMBL/GenBank/DDBJ whole genome shotgun (WGS) entry which is preliminary data.</text>
</comment>
<dbReference type="Pfam" id="PF06772">
    <property type="entry name" value="LtrA"/>
    <property type="match status" value="1"/>
</dbReference>
<dbReference type="Proteomes" id="UP000696485">
    <property type="component" value="Unassembled WGS sequence"/>
</dbReference>
<feature type="region of interest" description="Disordered" evidence="1">
    <location>
        <begin position="1"/>
        <end position="47"/>
    </location>
</feature>
<feature type="compositionally biased region" description="Polar residues" evidence="1">
    <location>
        <begin position="904"/>
        <end position="914"/>
    </location>
</feature>
<feature type="transmembrane region" description="Helical" evidence="2">
    <location>
        <begin position="700"/>
        <end position="729"/>
    </location>
</feature>
<keyword evidence="4" id="KW-1185">Reference proteome</keyword>
<feature type="transmembrane region" description="Helical" evidence="2">
    <location>
        <begin position="517"/>
        <end position="535"/>
    </location>
</feature>
<feature type="region of interest" description="Disordered" evidence="1">
    <location>
        <begin position="161"/>
        <end position="188"/>
    </location>
</feature>
<organism evidence="3 4">
    <name type="scientific">Podila minutissima</name>
    <dbReference type="NCBI Taxonomy" id="64525"/>
    <lineage>
        <taxon>Eukaryota</taxon>
        <taxon>Fungi</taxon>
        <taxon>Fungi incertae sedis</taxon>
        <taxon>Mucoromycota</taxon>
        <taxon>Mortierellomycotina</taxon>
        <taxon>Mortierellomycetes</taxon>
        <taxon>Mortierellales</taxon>
        <taxon>Mortierellaceae</taxon>
        <taxon>Podila</taxon>
    </lineage>
</organism>
<sequence length="1035" mass="113204">MPEAIPSINSENPHFTDSPISHRDPSIAIPEGDTTSIDMGSEGGSGAMNRVRQLTEPLKTRLQASQTFAEGMSGSIQSLRRKAFERMQSTKDSLMRTPGAEATAGSIRSETGSSSSHPLHTVMPRSRPTLAQVRNPARMIIPPRYGEEEVHEAAIALAAGIPDGIPGSRDPPSKILSDSESVTSDDEPEVRVHFEIHLQEDADSEPICPLSEKNVNTLAQELELTTQERAEVEAIQTKEELATYFEKIPRDYDVQIIVSEAHGPDSPGVTFAQDDQILNGDCIAIVRRESITSFAKEKKSRRKKQRYRRPTTDLSSMPVEEPKASWLEALLHYICWFVIMWWAWAGQTFWAARYDMDDLFTKLFKLVEFCALISFGAFSTDHLEGTTTGFVASYCILKGVLMIEYSNVLFWARRNRSKKSTAPLVLHIAGNFTAIVIWSLSTLVHDMTWRYVMWFSSIILEIIVLVVFSRRSSVTFAGSHLPERFALFTIIVLGENVIGIIGLSAGAANWVAGNDPFLILFLLNTVILYSLWWLYFDDFSEDVFHKTTTLSQLWAYLHLPLHICIVLVGTGSIDLIKLYKRDHHITVEDEHFTSAAAIPGGSFSNNAHGTHLPTGFEMPLYRKMAAGGGAGALETEPDFDLTKRYFLVGCALVFLCNSLLKWINLRSYDRFQKIVYISRFLCSMLILCLLAVPTELMTPFALLGSMAFFCVLVVGVDLAVIYFGAYGIVEDLEVWAKSARSSIDIGSFLPSPLGGRSRNNSRPGSKVGSVVNLNNLAGGHLGKHNTSAANLASYPTYLHPHNPSNKNSSSYFFQQQQQQQQNQQKQHLALQQQPPTTLSQQQQIELYNMHVNANSLGSSGAYGNLVQALAEIKNRERLQVSQRQSGFVPTLSNSSSNTAVSSTGAPLSDQNSARRLSVSAAEKGQGYSSGALSSFDALRGLGQGQGQGSHHRTQNQISIKRPGSAAAAAASGQGGGLYKVRSNNSSTGGGGSSPNTTPPLAESTNVGGVDAGGAKPIGLATMFSAQPTQTHQKTN</sequence>
<feature type="transmembrane region" description="Helical" evidence="2">
    <location>
        <begin position="645"/>
        <end position="663"/>
    </location>
</feature>
<gene>
    <name evidence="3" type="ORF">BG006_000926</name>
</gene>
<reference evidence="3" key="1">
    <citation type="journal article" date="2020" name="Fungal Divers.">
        <title>Resolving the Mortierellaceae phylogeny through synthesis of multi-gene phylogenetics and phylogenomics.</title>
        <authorList>
            <person name="Vandepol N."/>
            <person name="Liber J."/>
            <person name="Desiro A."/>
            <person name="Na H."/>
            <person name="Kennedy M."/>
            <person name="Barry K."/>
            <person name="Grigoriev I.V."/>
            <person name="Miller A.N."/>
            <person name="O'Donnell K."/>
            <person name="Stajich J.E."/>
            <person name="Bonito G."/>
        </authorList>
    </citation>
    <scope>NUCLEOTIDE SEQUENCE</scope>
    <source>
        <strain evidence="3">NVP1</strain>
    </source>
</reference>
<feature type="transmembrane region" description="Helical" evidence="2">
    <location>
        <begin position="675"/>
        <end position="694"/>
    </location>
</feature>
<dbReference type="EMBL" id="JAAAUY010000117">
    <property type="protein sequence ID" value="KAF9335061.1"/>
    <property type="molecule type" value="Genomic_DNA"/>
</dbReference>
<proteinExistence type="predicted"/>
<feature type="compositionally biased region" description="Low complexity" evidence="1">
    <location>
        <begin position="106"/>
        <end position="116"/>
    </location>
</feature>
<name>A0A9P5STT6_9FUNG</name>
<dbReference type="InterPro" id="IPR010640">
    <property type="entry name" value="Low_temperature_requirement_A"/>
</dbReference>
<protein>
    <submittedName>
        <fullName evidence="3">Uncharacterized protein</fullName>
    </submittedName>
</protein>
<feature type="transmembrane region" description="Helical" evidence="2">
    <location>
        <begin position="330"/>
        <end position="351"/>
    </location>
</feature>
<feature type="transmembrane region" description="Helical" evidence="2">
    <location>
        <begin position="451"/>
        <end position="469"/>
    </location>
</feature>
<dbReference type="AlphaFoldDB" id="A0A9P5STT6"/>
<feature type="region of interest" description="Disordered" evidence="1">
    <location>
        <begin position="805"/>
        <end position="837"/>
    </location>
</feature>
<feature type="transmembrane region" description="Helical" evidence="2">
    <location>
        <begin position="555"/>
        <end position="573"/>
    </location>
</feature>
<evidence type="ECO:0000313" key="3">
    <source>
        <dbReference type="EMBL" id="KAF9335061.1"/>
    </source>
</evidence>
<dbReference type="PANTHER" id="PTHR42101">
    <property type="entry name" value="CHROMOSOME 16, WHOLE GENOME SHOTGUN SEQUENCE"/>
    <property type="match status" value="1"/>
</dbReference>
<dbReference type="PANTHER" id="PTHR42101:SF1">
    <property type="entry name" value="LOW TEMPERATURE REQUIREMENT A"/>
    <property type="match status" value="1"/>
</dbReference>
<feature type="transmembrane region" description="Helical" evidence="2">
    <location>
        <begin position="424"/>
        <end position="445"/>
    </location>
</feature>
<feature type="transmembrane region" description="Helical" evidence="2">
    <location>
        <begin position="485"/>
        <end position="511"/>
    </location>
</feature>
<feature type="compositionally biased region" description="Polar residues" evidence="1">
    <location>
        <begin position="881"/>
        <end position="891"/>
    </location>
</feature>
<feature type="compositionally biased region" description="Low complexity" evidence="1">
    <location>
        <begin position="892"/>
        <end position="903"/>
    </location>
</feature>
<keyword evidence="2" id="KW-0812">Transmembrane</keyword>
<evidence type="ECO:0000313" key="4">
    <source>
        <dbReference type="Proteomes" id="UP000696485"/>
    </source>
</evidence>
<feature type="compositionally biased region" description="Polar residues" evidence="1">
    <location>
        <begin position="7"/>
        <end position="19"/>
    </location>
</feature>
<feature type="transmembrane region" description="Helical" evidence="2">
    <location>
        <begin position="391"/>
        <end position="412"/>
    </location>
</feature>
<feature type="transmembrane region" description="Helical" evidence="2">
    <location>
        <begin position="363"/>
        <end position="379"/>
    </location>
</feature>
<feature type="region of interest" description="Disordered" evidence="1">
    <location>
        <begin position="85"/>
        <end position="126"/>
    </location>
</feature>